<evidence type="ECO:0000259" key="1">
    <source>
        <dbReference type="Pfam" id="PF04773"/>
    </source>
</evidence>
<organism evidence="2 3">
    <name type="scientific">Rhizobium lusitanum</name>
    <dbReference type="NCBI Taxonomy" id="293958"/>
    <lineage>
        <taxon>Bacteria</taxon>
        <taxon>Pseudomonadati</taxon>
        <taxon>Pseudomonadota</taxon>
        <taxon>Alphaproteobacteria</taxon>
        <taxon>Hyphomicrobiales</taxon>
        <taxon>Rhizobiaceae</taxon>
        <taxon>Rhizobium/Agrobacterium group</taxon>
        <taxon>Rhizobium</taxon>
    </lineage>
</organism>
<feature type="domain" description="FecR protein" evidence="1">
    <location>
        <begin position="42"/>
        <end position="130"/>
    </location>
</feature>
<dbReference type="AlphaFoldDB" id="A0A1C3VI78"/>
<dbReference type="Pfam" id="PF04773">
    <property type="entry name" value="FecR"/>
    <property type="match status" value="1"/>
</dbReference>
<accession>A0A1C3VI78</accession>
<sequence>MIQTSDILGVALAAGVLCIIGADQVYAQATANCSPRPAVSAERQTLKCEPGLSITVERGAHYRLADRNHDGRVDAIVLNNKAVLIDVDSNHVQGGFEVVTPQAIAAVRGTRWAVDAQRGKTSVLVLRGRVAVNKVSTGEGVTLGQGQGVDADRSRSPLHVTAWGQPRINALMARLGQ</sequence>
<dbReference type="PANTHER" id="PTHR38731">
    <property type="entry name" value="LIPL45-RELATED LIPOPROTEIN-RELATED"/>
    <property type="match status" value="1"/>
</dbReference>
<dbReference type="EMBL" id="FMAF01000005">
    <property type="protein sequence ID" value="SCB27431.1"/>
    <property type="molecule type" value="Genomic_DNA"/>
</dbReference>
<dbReference type="Proteomes" id="UP000199205">
    <property type="component" value="Unassembled WGS sequence"/>
</dbReference>
<dbReference type="OrthoDB" id="7994644at2"/>
<proteinExistence type="predicted"/>
<dbReference type="InterPro" id="IPR006860">
    <property type="entry name" value="FecR"/>
</dbReference>
<evidence type="ECO:0000313" key="2">
    <source>
        <dbReference type="EMBL" id="SCB27431.1"/>
    </source>
</evidence>
<dbReference type="RefSeq" id="WP_092573757.1">
    <property type="nucleotide sequence ID" value="NZ_FMAF01000005.1"/>
</dbReference>
<evidence type="ECO:0000313" key="3">
    <source>
        <dbReference type="Proteomes" id="UP000199205"/>
    </source>
</evidence>
<reference evidence="2 3" key="1">
    <citation type="submission" date="2016-08" db="EMBL/GenBank/DDBJ databases">
        <authorList>
            <person name="Seilhamer J.J."/>
        </authorList>
    </citation>
    <scope>NUCLEOTIDE SEQUENCE [LARGE SCALE GENOMIC DNA]</scope>
    <source>
        <strain evidence="2 3">P1-7</strain>
    </source>
</reference>
<protein>
    <submittedName>
        <fullName evidence="2">FecR family protein</fullName>
    </submittedName>
</protein>
<dbReference type="Gene3D" id="2.60.120.1440">
    <property type="match status" value="1"/>
</dbReference>
<dbReference type="PANTHER" id="PTHR38731:SF3">
    <property type="entry name" value="BLL6125 PROTEIN"/>
    <property type="match status" value="1"/>
</dbReference>
<gene>
    <name evidence="2" type="ORF">GA0061101_105325</name>
</gene>
<name>A0A1C3VI78_9HYPH</name>